<proteinExistence type="predicted"/>
<organism evidence="4">
    <name type="scientific">Anisakis simplex</name>
    <name type="common">Herring worm</name>
    <dbReference type="NCBI Taxonomy" id="6269"/>
    <lineage>
        <taxon>Eukaryota</taxon>
        <taxon>Metazoa</taxon>
        <taxon>Ecdysozoa</taxon>
        <taxon>Nematoda</taxon>
        <taxon>Chromadorea</taxon>
        <taxon>Rhabditida</taxon>
        <taxon>Spirurina</taxon>
        <taxon>Ascaridomorpha</taxon>
        <taxon>Ascaridoidea</taxon>
        <taxon>Anisakidae</taxon>
        <taxon>Anisakis</taxon>
        <taxon>Anisakis simplex complex</taxon>
    </lineage>
</organism>
<keyword evidence="1" id="KW-1133">Transmembrane helix</keyword>
<dbReference type="EMBL" id="UYRR01006780">
    <property type="protein sequence ID" value="VDK22970.1"/>
    <property type="molecule type" value="Genomic_DNA"/>
</dbReference>
<evidence type="ECO:0000313" key="4">
    <source>
        <dbReference type="WBParaSite" id="ASIM_0000422901-mRNA-1"/>
    </source>
</evidence>
<dbReference type="Proteomes" id="UP000267096">
    <property type="component" value="Unassembled WGS sequence"/>
</dbReference>
<gene>
    <name evidence="2" type="ORF">ASIM_LOCUS4046</name>
</gene>
<accession>A0A0M3J9G4</accession>
<dbReference type="SUPFAM" id="SSF48371">
    <property type="entry name" value="ARM repeat"/>
    <property type="match status" value="1"/>
</dbReference>
<evidence type="ECO:0000256" key="1">
    <source>
        <dbReference type="SAM" id="Phobius"/>
    </source>
</evidence>
<sequence>FINSDLREHNAHYVNEFISTFDAKVDQSAVYELISSSDNDDKKAGILLIVCLVENAGDEQKRIPRFAKYLLKALTNSDEVGMKLSARAIAYLIQTSKTFAVELVEKSLNQVNFQICYVYYYVCEWLEEPERHEARRMAAVLLAGQLALYTSTSFFLRAAHFFSNIFNVIRDPKVIELHLFLLIIHCQMFLTVIVVSE</sequence>
<feature type="transmembrane region" description="Helical" evidence="1">
    <location>
        <begin position="138"/>
        <end position="157"/>
    </location>
</feature>
<dbReference type="WBParaSite" id="ASIM_0000422901-mRNA-1">
    <property type="protein sequence ID" value="ASIM_0000422901-mRNA-1"/>
    <property type="gene ID" value="ASIM_0000422901"/>
</dbReference>
<reference evidence="4" key="1">
    <citation type="submission" date="2017-02" db="UniProtKB">
        <authorList>
            <consortium name="WormBaseParasite"/>
        </authorList>
    </citation>
    <scope>IDENTIFICATION</scope>
</reference>
<reference evidence="2 3" key="2">
    <citation type="submission" date="2018-11" db="EMBL/GenBank/DDBJ databases">
        <authorList>
            <consortium name="Pathogen Informatics"/>
        </authorList>
    </citation>
    <scope>NUCLEOTIDE SEQUENCE [LARGE SCALE GENOMIC DNA]</scope>
</reference>
<evidence type="ECO:0000313" key="3">
    <source>
        <dbReference type="Proteomes" id="UP000267096"/>
    </source>
</evidence>
<dbReference type="OrthoDB" id="2250022at2759"/>
<dbReference type="InterPro" id="IPR016024">
    <property type="entry name" value="ARM-type_fold"/>
</dbReference>
<keyword evidence="3" id="KW-1185">Reference proteome</keyword>
<keyword evidence="1" id="KW-0472">Membrane</keyword>
<keyword evidence="1" id="KW-0812">Transmembrane</keyword>
<name>A0A0M3J9G4_ANISI</name>
<evidence type="ECO:0000313" key="2">
    <source>
        <dbReference type="EMBL" id="VDK22970.1"/>
    </source>
</evidence>
<dbReference type="AlphaFoldDB" id="A0A0M3J9G4"/>
<feature type="transmembrane region" description="Helical" evidence="1">
    <location>
        <begin position="177"/>
        <end position="195"/>
    </location>
</feature>
<protein>
    <submittedName>
        <fullName evidence="4">Serine/threonine-protein kinase mTOR (inferred by orthology to a human protein)</fullName>
    </submittedName>
</protein>